<dbReference type="RefSeq" id="WP_111566428.1">
    <property type="nucleotide sequence ID" value="NZ_QLMI01000003.1"/>
</dbReference>
<protein>
    <submittedName>
        <fullName evidence="1">Uncharacterized protein</fullName>
    </submittedName>
</protein>
<reference evidence="1 2" key="1">
    <citation type="submission" date="2018-06" db="EMBL/GenBank/DDBJ databases">
        <title>Genomic Encyclopedia of Type Strains, Phase III (KMG-III): the genomes of soil and plant-associated and newly described type strains.</title>
        <authorList>
            <person name="Whitman W."/>
        </authorList>
    </citation>
    <scope>NUCLEOTIDE SEQUENCE [LARGE SCALE GENOMIC DNA]</scope>
    <source>
        <strain evidence="1 2">CGMCC 1.12398</strain>
    </source>
</reference>
<comment type="caution">
    <text evidence="1">The sequence shown here is derived from an EMBL/GenBank/DDBJ whole genome shotgun (WGS) entry which is preliminary data.</text>
</comment>
<sequence length="260" mass="27886">MKNQYLCLLFCTSISFSQVGIGTTNPQEELHVSGNTSTIRIEGLSSTNNVLNDGIKNARVYVNSNGNLTLTPPNYTAGGSGNGNLPINFLIDVPNFIPDNIDGLPAPYNSLGRIINSDLTQEGVEGFIYSVTFTVPAACTVEVKHGVTLVISGSNMLTPSLAYINDSKTRTIETFFCFDINNDGLSPAEKAIEYGNKGQFYCSVAGGSLGYPYMNSQGYATLPPGTHSIHFFGKVQDPPSTFTSVGFGGATDYLKLRVYN</sequence>
<dbReference type="EMBL" id="QLMI01000003">
    <property type="protein sequence ID" value="RAK23587.1"/>
    <property type="molecule type" value="Genomic_DNA"/>
</dbReference>
<name>A0A327YU57_9FLAO</name>
<organism evidence="1 2">
    <name type="scientific">Flavobacterium aquaticum</name>
    <dbReference type="NCBI Taxonomy" id="1236486"/>
    <lineage>
        <taxon>Bacteria</taxon>
        <taxon>Pseudomonadati</taxon>
        <taxon>Bacteroidota</taxon>
        <taxon>Flavobacteriia</taxon>
        <taxon>Flavobacteriales</taxon>
        <taxon>Flavobacteriaceae</taxon>
        <taxon>Flavobacterium</taxon>
    </lineage>
</organism>
<dbReference type="AlphaFoldDB" id="A0A327YU57"/>
<proteinExistence type="predicted"/>
<dbReference type="OrthoDB" id="1340656at2"/>
<evidence type="ECO:0000313" key="2">
    <source>
        <dbReference type="Proteomes" id="UP000249620"/>
    </source>
</evidence>
<dbReference type="Proteomes" id="UP000249620">
    <property type="component" value="Unassembled WGS sequence"/>
</dbReference>
<evidence type="ECO:0000313" key="1">
    <source>
        <dbReference type="EMBL" id="RAK23587.1"/>
    </source>
</evidence>
<gene>
    <name evidence="1" type="ORF">B0I03_10352</name>
</gene>
<accession>A0A327YU57</accession>
<keyword evidence="2" id="KW-1185">Reference proteome</keyword>